<organism evidence="2">
    <name type="scientific">marine metagenome</name>
    <dbReference type="NCBI Taxonomy" id="408172"/>
    <lineage>
        <taxon>unclassified sequences</taxon>
        <taxon>metagenomes</taxon>
        <taxon>ecological metagenomes</taxon>
    </lineage>
</organism>
<feature type="region of interest" description="Disordered" evidence="1">
    <location>
        <begin position="1"/>
        <end position="20"/>
    </location>
</feature>
<dbReference type="EMBL" id="UINC01119883">
    <property type="protein sequence ID" value="SVC94016.1"/>
    <property type="molecule type" value="Genomic_DNA"/>
</dbReference>
<dbReference type="AlphaFoldDB" id="A0A382R8L5"/>
<evidence type="ECO:0000313" key="2">
    <source>
        <dbReference type="EMBL" id="SVC94016.1"/>
    </source>
</evidence>
<proteinExistence type="predicted"/>
<sequence>MQSQVVNLSPFRELSTNNDVKPTEAKAADLADSGMGCQARSATDGPGADLSFEIT</sequence>
<reference evidence="2" key="1">
    <citation type="submission" date="2018-05" db="EMBL/GenBank/DDBJ databases">
        <authorList>
            <person name="Lanie J.A."/>
            <person name="Ng W.-L."/>
            <person name="Kazmierczak K.M."/>
            <person name="Andrzejewski T.M."/>
            <person name="Davidsen T.M."/>
            <person name="Wayne K.J."/>
            <person name="Tettelin H."/>
            <person name="Glass J.I."/>
            <person name="Rusch D."/>
            <person name="Podicherti R."/>
            <person name="Tsui H.-C.T."/>
            <person name="Winkler M.E."/>
        </authorList>
    </citation>
    <scope>NUCLEOTIDE SEQUENCE</scope>
</reference>
<name>A0A382R8L5_9ZZZZ</name>
<evidence type="ECO:0000256" key="1">
    <source>
        <dbReference type="SAM" id="MobiDB-lite"/>
    </source>
</evidence>
<protein>
    <submittedName>
        <fullName evidence="2">Uncharacterized protein</fullName>
    </submittedName>
</protein>
<accession>A0A382R8L5</accession>
<feature type="non-terminal residue" evidence="2">
    <location>
        <position position="55"/>
    </location>
</feature>
<gene>
    <name evidence="2" type="ORF">METZ01_LOCUS346870</name>
</gene>
<feature type="region of interest" description="Disordered" evidence="1">
    <location>
        <begin position="31"/>
        <end position="55"/>
    </location>
</feature>